<evidence type="ECO:0000313" key="2">
    <source>
        <dbReference type="Proteomes" id="UP000054653"/>
    </source>
</evidence>
<dbReference type="Proteomes" id="UP000054653">
    <property type="component" value="Unassembled WGS sequence"/>
</dbReference>
<dbReference type="AlphaFoldDB" id="A0A0V1CVM2"/>
<organism evidence="1 2">
    <name type="scientific">Trichinella britovi</name>
    <name type="common">Parasitic roundworm</name>
    <dbReference type="NCBI Taxonomy" id="45882"/>
    <lineage>
        <taxon>Eukaryota</taxon>
        <taxon>Metazoa</taxon>
        <taxon>Ecdysozoa</taxon>
        <taxon>Nematoda</taxon>
        <taxon>Enoplea</taxon>
        <taxon>Dorylaimia</taxon>
        <taxon>Trichinellida</taxon>
        <taxon>Trichinellidae</taxon>
        <taxon>Trichinella</taxon>
    </lineage>
</organism>
<name>A0A0V1CVM2_TRIBR</name>
<gene>
    <name evidence="1" type="ORF">T03_8841</name>
</gene>
<evidence type="ECO:0000313" key="1">
    <source>
        <dbReference type="EMBL" id="KRY53084.1"/>
    </source>
</evidence>
<keyword evidence="2" id="KW-1185">Reference proteome</keyword>
<proteinExistence type="predicted"/>
<dbReference type="EMBL" id="JYDI01000093">
    <property type="protein sequence ID" value="KRY53084.1"/>
    <property type="molecule type" value="Genomic_DNA"/>
</dbReference>
<protein>
    <submittedName>
        <fullName evidence="1">Uncharacterized protein</fullName>
    </submittedName>
</protein>
<sequence>MPDHGDGHGSTNPNEEDPLKYFMLNSRLRVNHVVVNVIEILVNHVVNVFQSEAFHGTWVLKDD</sequence>
<comment type="caution">
    <text evidence="1">The sequence shown here is derived from an EMBL/GenBank/DDBJ whole genome shotgun (WGS) entry which is preliminary data.</text>
</comment>
<accession>A0A0V1CVM2</accession>
<reference evidence="1 2" key="1">
    <citation type="submission" date="2015-01" db="EMBL/GenBank/DDBJ databases">
        <title>Evolution of Trichinella species and genotypes.</title>
        <authorList>
            <person name="Korhonen P.K."/>
            <person name="Edoardo P."/>
            <person name="Giuseppe L.R."/>
            <person name="Gasser R.B."/>
        </authorList>
    </citation>
    <scope>NUCLEOTIDE SEQUENCE [LARGE SCALE GENOMIC DNA]</scope>
    <source>
        <strain evidence="1">ISS120</strain>
    </source>
</reference>